<dbReference type="NCBIfam" id="NF033205">
    <property type="entry name" value="IPExxxVDY"/>
    <property type="match status" value="1"/>
</dbReference>
<accession>A0A1G9LP79</accession>
<gene>
    <name evidence="1" type="ORF">SAMN04488514_102159</name>
</gene>
<dbReference type="AlphaFoldDB" id="A0A1G9LP79"/>
<dbReference type="STRING" id="192904.SAMN04488514_102159"/>
<protein>
    <recommendedName>
        <fullName evidence="3">IPExxxVDY family protein</fullName>
    </recommendedName>
</protein>
<proteinExistence type="predicted"/>
<dbReference type="InterPro" id="IPR047690">
    <property type="entry name" value="IPExxxVDY_fam"/>
</dbReference>
<reference evidence="1 2" key="1">
    <citation type="submission" date="2016-10" db="EMBL/GenBank/DDBJ databases">
        <authorList>
            <person name="de Groot N.N."/>
        </authorList>
    </citation>
    <scope>NUCLEOTIDE SEQUENCE [LARGE SCALE GENOMIC DNA]</scope>
    <source>
        <strain evidence="1 2">DSM 19886</strain>
    </source>
</reference>
<name>A0A1G9LP79_9FLAO</name>
<dbReference type="Proteomes" id="UP000199440">
    <property type="component" value="Unassembled WGS sequence"/>
</dbReference>
<dbReference type="EMBL" id="FNGV01000002">
    <property type="protein sequence ID" value="SDL63716.1"/>
    <property type="molecule type" value="Genomic_DNA"/>
</dbReference>
<keyword evidence="2" id="KW-1185">Reference proteome</keyword>
<dbReference type="OrthoDB" id="676614at2"/>
<organism evidence="1 2">
    <name type="scientific">Kriegella aquimaris</name>
    <dbReference type="NCBI Taxonomy" id="192904"/>
    <lineage>
        <taxon>Bacteria</taxon>
        <taxon>Pseudomonadati</taxon>
        <taxon>Bacteroidota</taxon>
        <taxon>Flavobacteriia</taxon>
        <taxon>Flavobacteriales</taxon>
        <taxon>Flavobacteriaceae</taxon>
        <taxon>Kriegella</taxon>
    </lineage>
</organism>
<evidence type="ECO:0000313" key="2">
    <source>
        <dbReference type="Proteomes" id="UP000199440"/>
    </source>
</evidence>
<sequence length="154" mass="17973">MVAVHKISEDFYEISFSLIAMHCSLEDHAMAYELNKYLKLNFKRCAKDLDLKTHVSFPIFEWNDDVKEEHWALIANKSQNVNTEVRTDLFQDEPLYSTDYLIPEYKEVDYFLKIEQEAIAMGGNLLKSILSIPKVVLAYNVDTENLKSKNNLIF</sequence>
<dbReference type="RefSeq" id="WP_089886546.1">
    <property type="nucleotide sequence ID" value="NZ_FNGV01000002.1"/>
</dbReference>
<evidence type="ECO:0008006" key="3">
    <source>
        <dbReference type="Google" id="ProtNLM"/>
    </source>
</evidence>
<evidence type="ECO:0000313" key="1">
    <source>
        <dbReference type="EMBL" id="SDL63716.1"/>
    </source>
</evidence>